<feature type="region of interest" description="Disordered" evidence="7">
    <location>
        <begin position="407"/>
        <end position="439"/>
    </location>
</feature>
<keyword evidence="10" id="KW-1185">Reference proteome</keyword>
<feature type="transmembrane region" description="Helical" evidence="8">
    <location>
        <begin position="199"/>
        <end position="220"/>
    </location>
</feature>
<dbReference type="AlphaFoldDB" id="A0A7R8CFN9"/>
<feature type="transmembrane region" description="Helical" evidence="8">
    <location>
        <begin position="374"/>
        <end position="393"/>
    </location>
</feature>
<keyword evidence="5 8" id="KW-1133">Transmembrane helix</keyword>
<evidence type="ECO:0000256" key="2">
    <source>
        <dbReference type="ARBA" id="ARBA00006528"/>
    </source>
</evidence>
<feature type="transmembrane region" description="Helical" evidence="8">
    <location>
        <begin position="167"/>
        <end position="187"/>
    </location>
</feature>
<evidence type="ECO:0000256" key="4">
    <source>
        <dbReference type="ARBA" id="ARBA00022847"/>
    </source>
</evidence>
<protein>
    <submittedName>
        <fullName evidence="9">SLC10A3_5</fullName>
    </submittedName>
</protein>
<dbReference type="Gene3D" id="1.20.1530.20">
    <property type="match status" value="1"/>
</dbReference>
<dbReference type="PANTHER" id="PTHR10361">
    <property type="entry name" value="SODIUM-BILE ACID COTRANSPORTER"/>
    <property type="match status" value="1"/>
</dbReference>
<evidence type="ECO:0000256" key="7">
    <source>
        <dbReference type="SAM" id="MobiDB-lite"/>
    </source>
</evidence>
<feature type="transmembrane region" description="Helical" evidence="8">
    <location>
        <begin position="294"/>
        <end position="311"/>
    </location>
</feature>
<evidence type="ECO:0000256" key="6">
    <source>
        <dbReference type="ARBA" id="ARBA00023136"/>
    </source>
</evidence>
<dbReference type="OrthoDB" id="203097at2759"/>
<dbReference type="GO" id="GO:0015293">
    <property type="term" value="F:symporter activity"/>
    <property type="evidence" value="ECO:0007669"/>
    <property type="project" value="UniProtKB-KW"/>
</dbReference>
<evidence type="ECO:0000313" key="10">
    <source>
        <dbReference type="Proteomes" id="UP000675881"/>
    </source>
</evidence>
<evidence type="ECO:0000256" key="3">
    <source>
        <dbReference type="ARBA" id="ARBA00022692"/>
    </source>
</evidence>
<feature type="transmembrane region" description="Helical" evidence="8">
    <location>
        <begin position="232"/>
        <end position="253"/>
    </location>
</feature>
<evidence type="ECO:0000313" key="9">
    <source>
        <dbReference type="EMBL" id="CAF2808251.1"/>
    </source>
</evidence>
<dbReference type="EMBL" id="HG994590">
    <property type="protein sequence ID" value="CAF2808251.1"/>
    <property type="molecule type" value="Genomic_DNA"/>
</dbReference>
<sequence length="439" mass="49264">MSAEKVHRSKAPPAQLQRTSLFAQEMELRFSTWLILKNMISQEPLGVRPFQDHLIFIKANSAAILKKRVCGSNMTGLVKTPQSPIEVQLNFTNQRSWAIEFNSPPLLIFQPHEIRSNLTKNISLSSVVIGIQNIQIQSKLTSDPEGTLKTQDETIQRSSKKYFVNQLVQLLDSSANFVFMPLLSYGVGCVMFDDKLFRFGLFILGTCPGGTGSNFWCILLGGDLNLSITMTFISTLAAMGMMPFWVAMLGPYLVEGTISIPYQKIIITLLSLIIPVVIGMLIRYKSKRAGQIMAKVIVPFTIILVSFIFTFGTWMNWFYISTFYRTFAGFAWLFRLKLPQIIAVSIETTFQNAGIAFVLLKISLEEPYGDLASVAPIAQLMLTGAPLWLVLLCKKIYDKCCKKEEAEHERVPVEDPHNEKGKHDQSIIFKPSNKGTSPA</sequence>
<dbReference type="PANTHER" id="PTHR10361:SF28">
    <property type="entry name" value="P3 PROTEIN-RELATED"/>
    <property type="match status" value="1"/>
</dbReference>
<evidence type="ECO:0000256" key="5">
    <source>
        <dbReference type="ARBA" id="ARBA00022989"/>
    </source>
</evidence>
<keyword evidence="4" id="KW-0813">Transport</keyword>
<dbReference type="InterPro" id="IPR004710">
    <property type="entry name" value="Bilac:Na_transpt"/>
</dbReference>
<gene>
    <name evidence="9" type="ORF">LSAA_3151</name>
</gene>
<evidence type="ECO:0000256" key="1">
    <source>
        <dbReference type="ARBA" id="ARBA00004141"/>
    </source>
</evidence>
<keyword evidence="4" id="KW-0769">Symport</keyword>
<accession>A0A7R8CFN9</accession>
<feature type="transmembrane region" description="Helical" evidence="8">
    <location>
        <begin position="265"/>
        <end position="282"/>
    </location>
</feature>
<evidence type="ECO:0000256" key="8">
    <source>
        <dbReference type="SAM" id="Phobius"/>
    </source>
</evidence>
<comment type="subcellular location">
    <subcellularLocation>
        <location evidence="1">Membrane</location>
        <topology evidence="1">Multi-pass membrane protein</topology>
    </subcellularLocation>
</comment>
<keyword evidence="3 8" id="KW-0812">Transmembrane</keyword>
<organism evidence="9 10">
    <name type="scientific">Lepeophtheirus salmonis</name>
    <name type="common">Salmon louse</name>
    <name type="synonym">Caligus salmonis</name>
    <dbReference type="NCBI Taxonomy" id="72036"/>
    <lineage>
        <taxon>Eukaryota</taxon>
        <taxon>Metazoa</taxon>
        <taxon>Ecdysozoa</taxon>
        <taxon>Arthropoda</taxon>
        <taxon>Crustacea</taxon>
        <taxon>Multicrustacea</taxon>
        <taxon>Hexanauplia</taxon>
        <taxon>Copepoda</taxon>
        <taxon>Siphonostomatoida</taxon>
        <taxon>Caligidae</taxon>
        <taxon>Lepeophtheirus</taxon>
    </lineage>
</organism>
<name>A0A7R8CFN9_LEPSM</name>
<dbReference type="Proteomes" id="UP000675881">
    <property type="component" value="Chromosome 11"/>
</dbReference>
<dbReference type="Pfam" id="PF01758">
    <property type="entry name" value="SBF"/>
    <property type="match status" value="1"/>
</dbReference>
<dbReference type="InterPro" id="IPR002657">
    <property type="entry name" value="BilAc:Na_symport/Acr3"/>
</dbReference>
<dbReference type="GO" id="GO:0016020">
    <property type="term" value="C:membrane"/>
    <property type="evidence" value="ECO:0007669"/>
    <property type="project" value="UniProtKB-SubCell"/>
</dbReference>
<keyword evidence="6 8" id="KW-0472">Membrane</keyword>
<comment type="similarity">
    <text evidence="2">Belongs to the bile acid:sodium symporter (BASS) (TC 2.A.28) family.</text>
</comment>
<dbReference type="InterPro" id="IPR038770">
    <property type="entry name" value="Na+/solute_symporter_sf"/>
</dbReference>
<proteinExistence type="inferred from homology"/>
<reference evidence="9" key="1">
    <citation type="submission" date="2021-02" db="EMBL/GenBank/DDBJ databases">
        <authorList>
            <person name="Bekaert M."/>
        </authorList>
    </citation>
    <scope>NUCLEOTIDE SEQUENCE</scope>
    <source>
        <strain evidence="9">IoA-00</strain>
    </source>
</reference>
<feature type="compositionally biased region" description="Basic and acidic residues" evidence="7">
    <location>
        <begin position="407"/>
        <end position="425"/>
    </location>
</feature>